<evidence type="ECO:0000256" key="5">
    <source>
        <dbReference type="ARBA" id="ARBA00022737"/>
    </source>
</evidence>
<proteinExistence type="predicted"/>
<evidence type="ECO:0000256" key="3">
    <source>
        <dbReference type="ARBA" id="ARBA00022553"/>
    </source>
</evidence>
<evidence type="ECO:0000256" key="4">
    <source>
        <dbReference type="ARBA" id="ARBA00022692"/>
    </source>
</evidence>
<feature type="compositionally biased region" description="Basic and acidic residues" evidence="11">
    <location>
        <begin position="763"/>
        <end position="774"/>
    </location>
</feature>
<evidence type="ECO:0000256" key="7">
    <source>
        <dbReference type="ARBA" id="ARBA00022989"/>
    </source>
</evidence>
<keyword evidence="4 12" id="KW-0812">Transmembrane</keyword>
<accession>A0A4S9Y0S0</accession>
<dbReference type="PROSITE" id="PS50004">
    <property type="entry name" value="C2"/>
    <property type="match status" value="2"/>
</dbReference>
<feature type="compositionally biased region" description="Basic and acidic residues" evidence="11">
    <location>
        <begin position="105"/>
        <end position="123"/>
    </location>
</feature>
<evidence type="ECO:0000313" key="16">
    <source>
        <dbReference type="Proteomes" id="UP000310039"/>
    </source>
</evidence>
<dbReference type="CDD" id="cd04052">
    <property type="entry name" value="C2B_Tricalbin-like"/>
    <property type="match status" value="1"/>
</dbReference>
<keyword evidence="7 12" id="KW-1133">Transmembrane helix</keyword>
<dbReference type="InterPro" id="IPR057349">
    <property type="entry name" value="C2_Mug190_3rd"/>
</dbReference>
<dbReference type="Pfam" id="PF25669">
    <property type="entry name" value="SMP_MUG190-like"/>
    <property type="match status" value="1"/>
</dbReference>
<dbReference type="Gene3D" id="2.60.40.150">
    <property type="entry name" value="C2 domain"/>
    <property type="match status" value="2"/>
</dbReference>
<dbReference type="SUPFAM" id="SSF49562">
    <property type="entry name" value="C2 domain (Calcium/lipid-binding domain, CaLB)"/>
    <property type="match status" value="2"/>
</dbReference>
<dbReference type="Pfam" id="PF25331">
    <property type="entry name" value="C2_Mug190_3rd"/>
    <property type="match status" value="1"/>
</dbReference>
<dbReference type="GO" id="GO:0006869">
    <property type="term" value="P:lipid transport"/>
    <property type="evidence" value="ECO:0007669"/>
    <property type="project" value="UniProtKB-KW"/>
</dbReference>
<feature type="domain" description="C2" evidence="13">
    <location>
        <begin position="537"/>
        <end position="666"/>
    </location>
</feature>
<keyword evidence="3" id="KW-0597">Phosphoprotein</keyword>
<keyword evidence="5" id="KW-0677">Repeat</keyword>
<organism evidence="15 16">
    <name type="scientific">Aureobasidium pullulans</name>
    <name type="common">Black yeast</name>
    <name type="synonym">Pullularia pullulans</name>
    <dbReference type="NCBI Taxonomy" id="5580"/>
    <lineage>
        <taxon>Eukaryota</taxon>
        <taxon>Fungi</taxon>
        <taxon>Dikarya</taxon>
        <taxon>Ascomycota</taxon>
        <taxon>Pezizomycotina</taxon>
        <taxon>Dothideomycetes</taxon>
        <taxon>Dothideomycetidae</taxon>
        <taxon>Dothideales</taxon>
        <taxon>Saccotheciaceae</taxon>
        <taxon>Aureobasidium</taxon>
    </lineage>
</organism>
<evidence type="ECO:0000256" key="2">
    <source>
        <dbReference type="ARBA" id="ARBA00022448"/>
    </source>
</evidence>
<dbReference type="GO" id="GO:0061817">
    <property type="term" value="P:endoplasmic reticulum-plasma membrane tethering"/>
    <property type="evidence" value="ECO:0007669"/>
    <property type="project" value="InterPro"/>
</dbReference>
<keyword evidence="9" id="KW-0446">Lipid-binding</keyword>
<evidence type="ECO:0000256" key="8">
    <source>
        <dbReference type="ARBA" id="ARBA00023055"/>
    </source>
</evidence>
<keyword evidence="8" id="KW-0445">Lipid transport</keyword>
<feature type="compositionally biased region" description="Polar residues" evidence="11">
    <location>
        <begin position="72"/>
        <end position="85"/>
    </location>
</feature>
<feature type="compositionally biased region" description="Basic and acidic residues" evidence="11">
    <location>
        <begin position="1230"/>
        <end position="1246"/>
    </location>
</feature>
<feature type="domain" description="C2" evidence="13">
    <location>
        <begin position="726"/>
        <end position="870"/>
    </location>
</feature>
<evidence type="ECO:0000256" key="10">
    <source>
        <dbReference type="ARBA" id="ARBA00023136"/>
    </source>
</evidence>
<dbReference type="EMBL" id="QZBT01000024">
    <property type="protein sequence ID" value="THZ86289.1"/>
    <property type="molecule type" value="Genomic_DNA"/>
</dbReference>
<comment type="subcellular location">
    <subcellularLocation>
        <location evidence="1">Endoplasmic reticulum membrane</location>
    </subcellularLocation>
</comment>
<protein>
    <recommendedName>
        <fullName evidence="17">C2 domain protein</fullName>
    </recommendedName>
</protein>
<evidence type="ECO:0000256" key="11">
    <source>
        <dbReference type="SAM" id="MobiDB-lite"/>
    </source>
</evidence>
<feature type="compositionally biased region" description="Basic and acidic residues" evidence="11">
    <location>
        <begin position="1148"/>
        <end position="1159"/>
    </location>
</feature>
<keyword evidence="10 12" id="KW-0472">Membrane</keyword>
<evidence type="ECO:0000256" key="12">
    <source>
        <dbReference type="SAM" id="Phobius"/>
    </source>
</evidence>
<dbReference type="InterPro" id="IPR037765">
    <property type="entry name" value="C2B_Tricalbin"/>
</dbReference>
<feature type="region of interest" description="Disordered" evidence="11">
    <location>
        <begin position="763"/>
        <end position="788"/>
    </location>
</feature>
<dbReference type="GO" id="GO:0005789">
    <property type="term" value="C:endoplasmic reticulum membrane"/>
    <property type="evidence" value="ECO:0007669"/>
    <property type="project" value="UniProtKB-SubCell"/>
</dbReference>
<dbReference type="Proteomes" id="UP000310039">
    <property type="component" value="Unassembled WGS sequence"/>
</dbReference>
<dbReference type="InterPro" id="IPR037767">
    <property type="entry name" value="C2A_Mug190-like"/>
</dbReference>
<dbReference type="PANTHER" id="PTHR47348">
    <property type="entry name" value="MEIOTICALLY UP-REGULATED GENE 190 PROTEIN"/>
    <property type="match status" value="1"/>
</dbReference>
<evidence type="ECO:0000256" key="9">
    <source>
        <dbReference type="ARBA" id="ARBA00023121"/>
    </source>
</evidence>
<feature type="domain" description="SMP-LTD" evidence="14">
    <location>
        <begin position="312"/>
        <end position="539"/>
    </location>
</feature>
<feature type="region of interest" description="Disordered" evidence="11">
    <location>
        <begin position="1104"/>
        <end position="1250"/>
    </location>
</feature>
<feature type="compositionally biased region" description="Basic and acidic residues" evidence="11">
    <location>
        <begin position="710"/>
        <end position="721"/>
    </location>
</feature>
<evidence type="ECO:0008006" key="17">
    <source>
        <dbReference type="Google" id="ProtNLM"/>
    </source>
</evidence>
<dbReference type="PANTHER" id="PTHR47348:SF3">
    <property type="entry name" value="MEIOTICALLY UP-REGULATED GENE 190 PROTEIN"/>
    <property type="match status" value="1"/>
</dbReference>
<dbReference type="CDD" id="cd04041">
    <property type="entry name" value="C2A_fungal"/>
    <property type="match status" value="1"/>
</dbReference>
<reference evidence="15 16" key="1">
    <citation type="submission" date="2018-10" db="EMBL/GenBank/DDBJ databases">
        <title>Fifty Aureobasidium pullulans genomes reveal a recombining polyextremotolerant generalist.</title>
        <authorList>
            <person name="Gostincar C."/>
            <person name="Turk M."/>
            <person name="Zajc J."/>
            <person name="Gunde-Cimerman N."/>
        </authorList>
    </citation>
    <scope>NUCLEOTIDE SEQUENCE [LARGE SCALE GENOMIC DNA]</scope>
    <source>
        <strain evidence="15 16">EXF-3403</strain>
    </source>
</reference>
<dbReference type="InterPro" id="IPR031468">
    <property type="entry name" value="SMP_LBD"/>
</dbReference>
<feature type="compositionally biased region" description="Polar residues" evidence="11">
    <location>
        <begin position="1203"/>
        <end position="1229"/>
    </location>
</feature>
<name>A0A4S9Y0S0_AURPU</name>
<sequence>MRDPFHIAAWSSSEGRAGIGEKLQRAGFLAAATRDKSHKDDVAKRIRTRHTLDVDDIPGFLRQSHLGKAPTGPTSQAMADAQQQHAPGGHYSGSNKIPTINQFIEKLDRDKATRDKQIDEQKRAKATGATGDAVPHQQTSDLHAKENQQKVTDPTTGKEVVIEDVNKEMVEAAKNPMLSVPNANLDKPTSMADYKHNQDVTAPPDPVAEGSTSDVPIHGEKTNILFHPTPSVSYEPFFAAMEKRATGLCIGVFLGIVFVGNIFGGSLKGLIPLAMCVSSGIFLWAKEVIRSGREVEWDSEKIRGRTATANLLPESVEWMNTLLGVVWGLVNPDMFQSVADTLEDVMQASVPGIIENVRVAEINQGSNPIRILSLRALPDEHMKEMKTAIHEENKKTKDPQEAAADEEGGDYYNLEVSFAYHAAPSGKRASDRARNMHMQLVFYLGIKGLFGVPLPIFVELQELVGTVRLRMAMTPEPPFLKTLTFTLMGVPHVQAGCIPMLEKGVNILNLPLISNFVNYAIGAAASMYVAPKSMSLDMRAMLQGDDITKDVQALGVMWIRIHRAVGLSKQDKRGSKHGGSDPYITLSFSKYGKPMYCTRVITDDLNPIWEETAALLVTPELIKADENLSVELWDSDRHTADDIVGKVELSMQKMIQHPGKMYPQVSKLAGMDSDSEMPGELHWEVGFFGKPQFRPALRTDGKNHALPQNLRDKPELQDDKGIANTDTDDAVQHTPPDPLWPSGVCSIVVHQIVNLELDNIKGTEGSRKGREYEPAKPSGEGTDEEGEQLPTSYCTILYNDELVYRTRAKAVSSQPIFNAGTERFIRDWRSAVVTVTVRDSRNREHDPILGVVPLKLSDVMETSSQVTRWYPLDGGIGFGRIRISLLFRSIETRLPPNMLGWDVGTFQFLSEKITATGYTHHAKLKMRTGGSVGKLPRTQCHKVDNGLEWEVQHNEKKEPIRLPVKYRYRSPIVFEFHVSGKRKADAHAVLWLQHLVDNETTEIDIPIWRTSAPARLTQNYITEENVNKAMPGLDDLEEIGRLRFSGRFKAGMDESHEHFVADNESRETYETWEACLAEGVRTRLVEKEMPDRVQALHEKSLTEGRDILKEEEPDEKQKWLSKQGTDWSGAFGEDPKAYMDSQGRKRREPGAEPPLHDPHNPSSDDDSDSDNDKSSEDLGVMDANNSENRGGNNGERSRRKSYATDTTGGRSSYDSYAGTNSTFSDNTDGSPKDVNKQNKRTEERKQRGLMQWKPARNLKFAKDEGKIGLRKIKNKLTGGLNGRQPGVETETGQ</sequence>
<feature type="region of interest" description="Disordered" evidence="11">
    <location>
        <begin position="702"/>
        <end position="737"/>
    </location>
</feature>
<dbReference type="InterPro" id="IPR035892">
    <property type="entry name" value="C2_domain_sf"/>
</dbReference>
<dbReference type="PROSITE" id="PS51847">
    <property type="entry name" value="SMP"/>
    <property type="match status" value="1"/>
</dbReference>
<dbReference type="InterPro" id="IPR000008">
    <property type="entry name" value="C2_dom"/>
</dbReference>
<evidence type="ECO:0000313" key="15">
    <source>
        <dbReference type="EMBL" id="THZ86289.1"/>
    </source>
</evidence>
<gene>
    <name evidence="15" type="ORF">D6C84_02600</name>
</gene>
<comment type="caution">
    <text evidence="15">The sequence shown here is derived from an EMBL/GenBank/DDBJ whole genome shotgun (WGS) entry which is preliminary data.</text>
</comment>
<evidence type="ECO:0000256" key="1">
    <source>
        <dbReference type="ARBA" id="ARBA00004586"/>
    </source>
</evidence>
<feature type="compositionally biased region" description="Polar residues" evidence="11">
    <location>
        <begin position="92"/>
        <end position="102"/>
    </location>
</feature>
<feature type="region of interest" description="Disordered" evidence="11">
    <location>
        <begin position="68"/>
        <end position="155"/>
    </location>
</feature>
<dbReference type="Pfam" id="PF00168">
    <property type="entry name" value="C2"/>
    <property type="match status" value="2"/>
</dbReference>
<evidence type="ECO:0000259" key="14">
    <source>
        <dbReference type="PROSITE" id="PS51847"/>
    </source>
</evidence>
<dbReference type="SMART" id="SM00239">
    <property type="entry name" value="C2"/>
    <property type="match status" value="2"/>
</dbReference>
<keyword evidence="6" id="KW-0256">Endoplasmic reticulum</keyword>
<feature type="transmembrane region" description="Helical" evidence="12">
    <location>
        <begin position="245"/>
        <end position="263"/>
    </location>
</feature>
<keyword evidence="2" id="KW-0813">Transport</keyword>
<feature type="compositionally biased region" description="Basic and acidic residues" evidence="11">
    <location>
        <begin position="1104"/>
        <end position="1118"/>
    </location>
</feature>
<dbReference type="CDD" id="cd21676">
    <property type="entry name" value="SMP_Mug190"/>
    <property type="match status" value="1"/>
</dbReference>
<dbReference type="GO" id="GO:0008289">
    <property type="term" value="F:lipid binding"/>
    <property type="evidence" value="ECO:0007669"/>
    <property type="project" value="UniProtKB-KW"/>
</dbReference>
<evidence type="ECO:0000259" key="13">
    <source>
        <dbReference type="PROSITE" id="PS50004"/>
    </source>
</evidence>
<evidence type="ECO:0000256" key="6">
    <source>
        <dbReference type="ARBA" id="ARBA00022824"/>
    </source>
</evidence>